<organism evidence="2 3">
    <name type="scientific">Aegilops tauschii subsp. strangulata</name>
    <name type="common">Goatgrass</name>
    <dbReference type="NCBI Taxonomy" id="200361"/>
    <lineage>
        <taxon>Eukaryota</taxon>
        <taxon>Viridiplantae</taxon>
        <taxon>Streptophyta</taxon>
        <taxon>Embryophyta</taxon>
        <taxon>Tracheophyta</taxon>
        <taxon>Spermatophyta</taxon>
        <taxon>Magnoliopsida</taxon>
        <taxon>Liliopsida</taxon>
        <taxon>Poales</taxon>
        <taxon>Poaceae</taxon>
        <taxon>BOP clade</taxon>
        <taxon>Pooideae</taxon>
        <taxon>Triticodae</taxon>
        <taxon>Triticeae</taxon>
        <taxon>Triticinae</taxon>
        <taxon>Aegilops</taxon>
    </lineage>
</organism>
<evidence type="ECO:0000313" key="3">
    <source>
        <dbReference type="Proteomes" id="UP000015105"/>
    </source>
</evidence>
<dbReference type="Proteomes" id="UP000015105">
    <property type="component" value="Chromosome 7D"/>
</dbReference>
<evidence type="ECO:0000313" key="2">
    <source>
        <dbReference type="EnsemblPlants" id="AET7Gv20550700.1"/>
    </source>
</evidence>
<feature type="region of interest" description="Disordered" evidence="1">
    <location>
        <begin position="276"/>
        <end position="311"/>
    </location>
</feature>
<dbReference type="Gramene" id="AET7Gv20550700.1">
    <property type="protein sequence ID" value="AET7Gv20550700.1"/>
    <property type="gene ID" value="AET7Gv20550700"/>
</dbReference>
<reference evidence="2" key="5">
    <citation type="journal article" date="2021" name="G3 (Bethesda)">
        <title>Aegilops tauschii genome assembly Aet v5.0 features greater sequence contiguity and improved annotation.</title>
        <authorList>
            <person name="Wang L."/>
            <person name="Zhu T."/>
            <person name="Rodriguez J.C."/>
            <person name="Deal K.R."/>
            <person name="Dubcovsky J."/>
            <person name="McGuire P.E."/>
            <person name="Lux T."/>
            <person name="Spannagl M."/>
            <person name="Mayer K.F.X."/>
            <person name="Baldrich P."/>
            <person name="Meyers B.C."/>
            <person name="Huo N."/>
            <person name="Gu Y.Q."/>
            <person name="Zhou H."/>
            <person name="Devos K.M."/>
            <person name="Bennetzen J.L."/>
            <person name="Unver T."/>
            <person name="Budak H."/>
            <person name="Gulick P.J."/>
            <person name="Galiba G."/>
            <person name="Kalapos B."/>
            <person name="Nelson D.R."/>
            <person name="Li P."/>
            <person name="You F.M."/>
            <person name="Luo M.C."/>
            <person name="Dvorak J."/>
        </authorList>
    </citation>
    <scope>NUCLEOTIDE SEQUENCE [LARGE SCALE GENOMIC DNA]</scope>
    <source>
        <strain evidence="2">cv. AL8/78</strain>
    </source>
</reference>
<evidence type="ECO:0000256" key="1">
    <source>
        <dbReference type="SAM" id="MobiDB-lite"/>
    </source>
</evidence>
<feature type="region of interest" description="Disordered" evidence="1">
    <location>
        <begin position="108"/>
        <end position="158"/>
    </location>
</feature>
<dbReference type="EnsemblPlants" id="AET7Gv20550700.1">
    <property type="protein sequence ID" value="AET7Gv20550700.1"/>
    <property type="gene ID" value="AET7Gv20550700"/>
</dbReference>
<accession>A0A453RDP1</accession>
<protein>
    <submittedName>
        <fullName evidence="2">Uncharacterized protein</fullName>
    </submittedName>
</protein>
<reference evidence="2" key="4">
    <citation type="submission" date="2019-03" db="UniProtKB">
        <authorList>
            <consortium name="EnsemblPlants"/>
        </authorList>
    </citation>
    <scope>IDENTIFICATION</scope>
</reference>
<dbReference type="AlphaFoldDB" id="A0A453RDP1"/>
<sequence length="348" mass="37371">FASSSSVCVRRGPHLSLSPFMYLAHLTVAYARVLAGQDALPRVPPPGLPAGAGQGARPLRAAAHAVAHRRLRGRPGHGALRARRPPARPGVAHRAAVQLLRRHALHHAHFPPGAVPPRARRARPLGPAPGRQAAPPRGAAGAQPQRQLPLRRRARAGGAHVLAAEPRAVRELAQRHRAVPLRAHLPPRGRPGPEQARRRVPGGGEGGGEARPRRQQLHNKLSGQLPPSTACADTLEFVDVSANLLIGACPACMRSNSSARTVLEAGAGAASCQTDAAGRGRARSDTADAARRARGRGRSEGTSTARRRARRRVCGRDRSECVHEQERPRRRQVRYACYVFEELMRTDS</sequence>
<reference evidence="2" key="3">
    <citation type="journal article" date="2017" name="Nature">
        <title>Genome sequence of the progenitor of the wheat D genome Aegilops tauschii.</title>
        <authorList>
            <person name="Luo M.C."/>
            <person name="Gu Y.Q."/>
            <person name="Puiu D."/>
            <person name="Wang H."/>
            <person name="Twardziok S.O."/>
            <person name="Deal K.R."/>
            <person name="Huo N."/>
            <person name="Zhu T."/>
            <person name="Wang L."/>
            <person name="Wang Y."/>
            <person name="McGuire P.E."/>
            <person name="Liu S."/>
            <person name="Long H."/>
            <person name="Ramasamy R.K."/>
            <person name="Rodriguez J.C."/>
            <person name="Van S.L."/>
            <person name="Yuan L."/>
            <person name="Wang Z."/>
            <person name="Xia Z."/>
            <person name="Xiao L."/>
            <person name="Anderson O.D."/>
            <person name="Ouyang S."/>
            <person name="Liang Y."/>
            <person name="Zimin A.V."/>
            <person name="Pertea G."/>
            <person name="Qi P."/>
            <person name="Bennetzen J.L."/>
            <person name="Dai X."/>
            <person name="Dawson M.W."/>
            <person name="Muller H.G."/>
            <person name="Kugler K."/>
            <person name="Rivarola-Duarte L."/>
            <person name="Spannagl M."/>
            <person name="Mayer K.F.X."/>
            <person name="Lu F.H."/>
            <person name="Bevan M.W."/>
            <person name="Leroy P."/>
            <person name="Li P."/>
            <person name="You F.M."/>
            <person name="Sun Q."/>
            <person name="Liu Z."/>
            <person name="Lyons E."/>
            <person name="Wicker T."/>
            <person name="Salzberg S.L."/>
            <person name="Devos K.M."/>
            <person name="Dvorak J."/>
        </authorList>
    </citation>
    <scope>NUCLEOTIDE SEQUENCE [LARGE SCALE GENOMIC DNA]</scope>
    <source>
        <strain evidence="2">cv. AL8/78</strain>
    </source>
</reference>
<feature type="region of interest" description="Disordered" evidence="1">
    <location>
        <begin position="177"/>
        <end position="212"/>
    </location>
</feature>
<proteinExistence type="predicted"/>
<keyword evidence="3" id="KW-1185">Reference proteome</keyword>
<name>A0A453RDP1_AEGTS</name>
<feature type="compositionally biased region" description="Basic and acidic residues" evidence="1">
    <location>
        <begin position="282"/>
        <end position="291"/>
    </location>
</feature>
<reference evidence="3" key="1">
    <citation type="journal article" date="2014" name="Science">
        <title>Ancient hybridizations among the ancestral genomes of bread wheat.</title>
        <authorList>
            <consortium name="International Wheat Genome Sequencing Consortium,"/>
            <person name="Marcussen T."/>
            <person name="Sandve S.R."/>
            <person name="Heier L."/>
            <person name="Spannagl M."/>
            <person name="Pfeifer M."/>
            <person name="Jakobsen K.S."/>
            <person name="Wulff B.B."/>
            <person name="Steuernagel B."/>
            <person name="Mayer K.F."/>
            <person name="Olsen O.A."/>
        </authorList>
    </citation>
    <scope>NUCLEOTIDE SEQUENCE [LARGE SCALE GENOMIC DNA]</scope>
    <source>
        <strain evidence="3">cv. AL8/78</strain>
    </source>
</reference>
<reference evidence="3" key="2">
    <citation type="journal article" date="2017" name="Nat. Plants">
        <title>The Aegilops tauschii genome reveals multiple impacts of transposons.</title>
        <authorList>
            <person name="Zhao G."/>
            <person name="Zou C."/>
            <person name="Li K."/>
            <person name="Wang K."/>
            <person name="Li T."/>
            <person name="Gao L."/>
            <person name="Zhang X."/>
            <person name="Wang H."/>
            <person name="Yang Z."/>
            <person name="Liu X."/>
            <person name="Jiang W."/>
            <person name="Mao L."/>
            <person name="Kong X."/>
            <person name="Jiao Y."/>
            <person name="Jia J."/>
        </authorList>
    </citation>
    <scope>NUCLEOTIDE SEQUENCE [LARGE SCALE GENOMIC DNA]</scope>
    <source>
        <strain evidence="3">cv. AL8/78</strain>
    </source>
</reference>
<feature type="compositionally biased region" description="Low complexity" evidence="1">
    <location>
        <begin position="124"/>
        <end position="148"/>
    </location>
</feature>